<feature type="compositionally biased region" description="Basic and acidic residues" evidence="1">
    <location>
        <begin position="160"/>
        <end position="184"/>
    </location>
</feature>
<dbReference type="AlphaFoldDB" id="A0A3M7GAG2"/>
<organism evidence="2 3">
    <name type="scientific">Hortaea werneckii</name>
    <name type="common">Black yeast</name>
    <name type="synonym">Cladosporium werneckii</name>
    <dbReference type="NCBI Taxonomy" id="91943"/>
    <lineage>
        <taxon>Eukaryota</taxon>
        <taxon>Fungi</taxon>
        <taxon>Dikarya</taxon>
        <taxon>Ascomycota</taxon>
        <taxon>Pezizomycotina</taxon>
        <taxon>Dothideomycetes</taxon>
        <taxon>Dothideomycetidae</taxon>
        <taxon>Mycosphaerellales</taxon>
        <taxon>Teratosphaeriaceae</taxon>
        <taxon>Hortaea</taxon>
    </lineage>
</organism>
<dbReference type="EMBL" id="QWIO01000411">
    <property type="protein sequence ID" value="RMY97651.1"/>
    <property type="molecule type" value="Genomic_DNA"/>
</dbReference>
<name>A0A3M7GAG2_HORWE</name>
<proteinExistence type="predicted"/>
<sequence length="184" mass="19592">MLAFLGRALAAPTQNTTTFTTTPTMVTNPSTVPHVSPTTTTTAISSSTPCPILIENTPWLLTNITHFTPSLPSENHPNSTFTTTSSFSPSSSASGFISFSFADTNSGLELETRCFRTLLPPRRDRHSSSEGNPNGGGTYYPCEDGRVRFAYTAATASGEGKGEGKGEGEGEGELKVGRGYRDDW</sequence>
<reference evidence="2 3" key="1">
    <citation type="journal article" date="2018" name="BMC Genomics">
        <title>Genomic evidence for intraspecific hybridization in a clonal and extremely halotolerant yeast.</title>
        <authorList>
            <person name="Gostincar C."/>
            <person name="Stajich J.E."/>
            <person name="Zupancic J."/>
            <person name="Zalar P."/>
            <person name="Gunde-Cimerman N."/>
        </authorList>
    </citation>
    <scope>NUCLEOTIDE SEQUENCE [LARGE SCALE GENOMIC DNA]</scope>
    <source>
        <strain evidence="2 3">EXF-10513</strain>
    </source>
</reference>
<evidence type="ECO:0000313" key="3">
    <source>
        <dbReference type="Proteomes" id="UP000269539"/>
    </source>
</evidence>
<dbReference type="VEuPathDB" id="FungiDB:BTJ68_06659"/>
<feature type="region of interest" description="Disordered" evidence="1">
    <location>
        <begin position="153"/>
        <end position="184"/>
    </location>
</feature>
<gene>
    <name evidence="2" type="ORF">D0864_04686</name>
</gene>
<comment type="caution">
    <text evidence="2">The sequence shown here is derived from an EMBL/GenBank/DDBJ whole genome shotgun (WGS) entry which is preliminary data.</text>
</comment>
<protein>
    <submittedName>
        <fullName evidence="2">Uncharacterized protein</fullName>
    </submittedName>
</protein>
<feature type="region of interest" description="Disordered" evidence="1">
    <location>
        <begin position="121"/>
        <end position="141"/>
    </location>
</feature>
<evidence type="ECO:0000313" key="2">
    <source>
        <dbReference type="EMBL" id="RMY97651.1"/>
    </source>
</evidence>
<dbReference type="Proteomes" id="UP000269539">
    <property type="component" value="Unassembled WGS sequence"/>
</dbReference>
<accession>A0A3M7GAG2</accession>
<evidence type="ECO:0000256" key="1">
    <source>
        <dbReference type="SAM" id="MobiDB-lite"/>
    </source>
</evidence>